<evidence type="ECO:0000313" key="12">
    <source>
        <dbReference type="RefSeq" id="XP_056683000.1"/>
    </source>
</evidence>
<dbReference type="InterPro" id="IPR000743">
    <property type="entry name" value="Glyco_hydro_28"/>
</dbReference>
<comment type="subcellular location">
    <subcellularLocation>
        <location evidence="1">Secreted</location>
        <location evidence="1">Cell wall</location>
    </subcellularLocation>
</comment>
<keyword evidence="11" id="KW-1185">Reference proteome</keyword>
<dbReference type="Gene3D" id="2.160.20.10">
    <property type="entry name" value="Single-stranded right-handed beta-helix, Pectin lyase-like"/>
    <property type="match status" value="1"/>
</dbReference>
<evidence type="ECO:0000256" key="6">
    <source>
        <dbReference type="ARBA" id="ARBA00023295"/>
    </source>
</evidence>
<keyword evidence="6 9" id="KW-0326">Glycosidase</keyword>
<dbReference type="PANTHER" id="PTHR31375">
    <property type="match status" value="1"/>
</dbReference>
<feature type="signal peptide" evidence="10">
    <location>
        <begin position="1"/>
        <end position="27"/>
    </location>
</feature>
<keyword evidence="3" id="KW-0134">Cell wall</keyword>
<sequence length="382" mass="41157">MGFKSSISNFTLLVLLILCLITGQCHSRVFRLEDYGAVNGGKVDSSQALLKAWHDACKWKGRSKLAIYSGTYLVNSVSLSGPCNGPIEFQNSGILKAPLGLQGNTWIEFRYIHGLTLSGGGTFDGQGRPKQGSPDLPTLVRFSFVTNSKAQNVKLINSRSTHLNLFGCNNTTLNQITISSPADSPNTDGIKIGHSNGIKIYDSSIASGDDCVAILTGSKNISVNRVNCGPGHGISIGSLGWSPNEQVEQIFVQNCNLYGTTNGLRIKTKATNMPGMVSNVRYENIFMKYVDNPIIIDQNYCPPKTCAKGNSRVEIRDVKFRNIHGTSKTNVAVNIKCSGSNPCGEIELRDINIKGSGFPTISTCSYASGKAYGMQVPKPCIS</sequence>
<evidence type="ECO:0000256" key="5">
    <source>
        <dbReference type="ARBA" id="ARBA00022801"/>
    </source>
</evidence>
<keyword evidence="7" id="KW-0961">Cell wall biogenesis/degradation</keyword>
<evidence type="ECO:0000256" key="3">
    <source>
        <dbReference type="ARBA" id="ARBA00022512"/>
    </source>
</evidence>
<dbReference type="SMART" id="SM00710">
    <property type="entry name" value="PbH1"/>
    <property type="match status" value="4"/>
</dbReference>
<name>A0ABM3QI15_SPIOL</name>
<dbReference type="GeneID" id="130459571"/>
<dbReference type="Proteomes" id="UP000813463">
    <property type="component" value="Chromosome 4"/>
</dbReference>
<feature type="active site" evidence="8">
    <location>
        <position position="232"/>
    </location>
</feature>
<dbReference type="Pfam" id="PF00295">
    <property type="entry name" value="Glyco_hydro_28"/>
    <property type="match status" value="1"/>
</dbReference>
<dbReference type="RefSeq" id="XP_056683000.1">
    <property type="nucleotide sequence ID" value="XM_056827022.1"/>
</dbReference>
<feature type="chain" id="PRO_5046297081" evidence="10">
    <location>
        <begin position="28"/>
        <end position="382"/>
    </location>
</feature>
<evidence type="ECO:0000256" key="4">
    <source>
        <dbReference type="ARBA" id="ARBA00022525"/>
    </source>
</evidence>
<evidence type="ECO:0000256" key="8">
    <source>
        <dbReference type="PROSITE-ProRule" id="PRU10052"/>
    </source>
</evidence>
<dbReference type="InterPro" id="IPR011050">
    <property type="entry name" value="Pectin_lyase_fold/virulence"/>
</dbReference>
<dbReference type="InterPro" id="IPR012334">
    <property type="entry name" value="Pectin_lyas_fold"/>
</dbReference>
<evidence type="ECO:0000313" key="11">
    <source>
        <dbReference type="Proteomes" id="UP000813463"/>
    </source>
</evidence>
<evidence type="ECO:0000256" key="7">
    <source>
        <dbReference type="ARBA" id="ARBA00023316"/>
    </source>
</evidence>
<dbReference type="SUPFAM" id="SSF51126">
    <property type="entry name" value="Pectin lyase-like"/>
    <property type="match status" value="1"/>
</dbReference>
<dbReference type="PROSITE" id="PS00502">
    <property type="entry name" value="POLYGALACTURONASE"/>
    <property type="match status" value="1"/>
</dbReference>
<comment type="similarity">
    <text evidence="2 9">Belongs to the glycosyl hydrolase 28 family.</text>
</comment>
<organism evidence="11 12">
    <name type="scientific">Spinacia oleracea</name>
    <name type="common">Spinach</name>
    <dbReference type="NCBI Taxonomy" id="3562"/>
    <lineage>
        <taxon>Eukaryota</taxon>
        <taxon>Viridiplantae</taxon>
        <taxon>Streptophyta</taxon>
        <taxon>Embryophyta</taxon>
        <taxon>Tracheophyta</taxon>
        <taxon>Spermatophyta</taxon>
        <taxon>Magnoliopsida</taxon>
        <taxon>eudicotyledons</taxon>
        <taxon>Gunneridae</taxon>
        <taxon>Pentapetalae</taxon>
        <taxon>Caryophyllales</taxon>
        <taxon>Chenopodiaceae</taxon>
        <taxon>Chenopodioideae</taxon>
        <taxon>Anserineae</taxon>
        <taxon>Spinacia</taxon>
    </lineage>
</organism>
<keyword evidence="4" id="KW-0964">Secreted</keyword>
<keyword evidence="10" id="KW-0732">Signal</keyword>
<protein>
    <submittedName>
        <fullName evidence="12">Polygalacturonase-like</fullName>
    </submittedName>
</protein>
<reference evidence="11" key="1">
    <citation type="journal article" date="2021" name="Nat. Commun.">
        <title>Genomic analyses provide insights into spinach domestication and the genetic basis of agronomic traits.</title>
        <authorList>
            <person name="Cai X."/>
            <person name="Sun X."/>
            <person name="Xu C."/>
            <person name="Sun H."/>
            <person name="Wang X."/>
            <person name="Ge C."/>
            <person name="Zhang Z."/>
            <person name="Wang Q."/>
            <person name="Fei Z."/>
            <person name="Jiao C."/>
            <person name="Wang Q."/>
        </authorList>
    </citation>
    <scope>NUCLEOTIDE SEQUENCE [LARGE SCALE GENOMIC DNA]</scope>
    <source>
        <strain evidence="11">cv. Varoflay</strain>
    </source>
</reference>
<evidence type="ECO:0000256" key="9">
    <source>
        <dbReference type="RuleBase" id="RU361169"/>
    </source>
</evidence>
<keyword evidence="5 9" id="KW-0378">Hydrolase</keyword>
<gene>
    <name evidence="12" type="primary">LOC130459571</name>
</gene>
<reference evidence="12" key="2">
    <citation type="submission" date="2025-08" db="UniProtKB">
        <authorList>
            <consortium name="RefSeq"/>
        </authorList>
    </citation>
    <scope>IDENTIFICATION</scope>
    <source>
        <tissue evidence="12">Leaf</tissue>
    </source>
</reference>
<evidence type="ECO:0000256" key="2">
    <source>
        <dbReference type="ARBA" id="ARBA00008834"/>
    </source>
</evidence>
<evidence type="ECO:0000256" key="10">
    <source>
        <dbReference type="SAM" id="SignalP"/>
    </source>
</evidence>
<evidence type="ECO:0000256" key="1">
    <source>
        <dbReference type="ARBA" id="ARBA00004191"/>
    </source>
</evidence>
<accession>A0ABM3QI15</accession>
<dbReference type="InterPro" id="IPR006626">
    <property type="entry name" value="PbH1"/>
</dbReference>
<proteinExistence type="inferred from homology"/>